<evidence type="ECO:0000259" key="2">
    <source>
        <dbReference type="PROSITE" id="PS50076"/>
    </source>
</evidence>
<proteinExistence type="predicted"/>
<dbReference type="PANTHER" id="PTHR44145">
    <property type="entry name" value="DNAJ HOMOLOG SUBFAMILY A MEMBER 3, MITOCHONDRIAL"/>
    <property type="match status" value="1"/>
</dbReference>
<dbReference type="PANTHER" id="PTHR44145:SF3">
    <property type="entry name" value="DNAJ HOMOLOG SUBFAMILY A MEMBER 3, MITOCHONDRIAL"/>
    <property type="match status" value="1"/>
</dbReference>
<evidence type="ECO:0000313" key="4">
    <source>
        <dbReference type="Proteomes" id="UP001174909"/>
    </source>
</evidence>
<dbReference type="Proteomes" id="UP001174909">
    <property type="component" value="Unassembled WGS sequence"/>
</dbReference>
<evidence type="ECO:0000313" key="3">
    <source>
        <dbReference type="EMBL" id="CAI8057914.1"/>
    </source>
</evidence>
<comment type="caution">
    <text evidence="3">The sequence shown here is derived from an EMBL/GenBank/DDBJ whole genome shotgun (WGS) entry which is preliminary data.</text>
</comment>
<feature type="domain" description="J" evidence="2">
    <location>
        <begin position="87"/>
        <end position="139"/>
    </location>
</feature>
<accession>A0AA35U129</accession>
<keyword evidence="4" id="KW-1185">Reference proteome</keyword>
<dbReference type="InterPro" id="IPR036869">
    <property type="entry name" value="J_dom_sf"/>
</dbReference>
<dbReference type="InterPro" id="IPR001623">
    <property type="entry name" value="DnaJ_domain"/>
</dbReference>
<dbReference type="InterPro" id="IPR051938">
    <property type="entry name" value="Apopto_cytoskel_mod"/>
</dbReference>
<feature type="non-terminal residue" evidence="3">
    <location>
        <position position="139"/>
    </location>
</feature>
<reference evidence="3" key="1">
    <citation type="submission" date="2023-03" db="EMBL/GenBank/DDBJ databases">
        <authorList>
            <person name="Steffen K."/>
            <person name="Cardenas P."/>
        </authorList>
    </citation>
    <scope>NUCLEOTIDE SEQUENCE</scope>
</reference>
<dbReference type="PROSITE" id="PS50076">
    <property type="entry name" value="DNAJ_2"/>
    <property type="match status" value="1"/>
</dbReference>
<dbReference type="Pfam" id="PF00226">
    <property type="entry name" value="DnaJ"/>
    <property type="match status" value="1"/>
</dbReference>
<organism evidence="3 4">
    <name type="scientific">Geodia barretti</name>
    <name type="common">Barrett's horny sponge</name>
    <dbReference type="NCBI Taxonomy" id="519541"/>
    <lineage>
        <taxon>Eukaryota</taxon>
        <taxon>Metazoa</taxon>
        <taxon>Porifera</taxon>
        <taxon>Demospongiae</taxon>
        <taxon>Heteroscleromorpha</taxon>
        <taxon>Tetractinellida</taxon>
        <taxon>Astrophorina</taxon>
        <taxon>Geodiidae</taxon>
        <taxon>Geodia</taxon>
    </lineage>
</organism>
<dbReference type="AlphaFoldDB" id="A0AA35U129"/>
<evidence type="ECO:0000256" key="1">
    <source>
        <dbReference type="ARBA" id="ARBA00023186"/>
    </source>
</evidence>
<dbReference type="SUPFAM" id="SSF46565">
    <property type="entry name" value="Chaperone J-domain"/>
    <property type="match status" value="1"/>
</dbReference>
<gene>
    <name evidence="3" type="ORF">GBAR_LOCUS31517</name>
</gene>
<dbReference type="CDD" id="cd06257">
    <property type="entry name" value="DnaJ"/>
    <property type="match status" value="1"/>
</dbReference>
<sequence length="139" mass="15752">MKRWKRLAVSCRAWRVLSSCPPATTSAAVPSALHHVGAATPNRAHHPVYLLRACGGVRTFHSGTSEEPTPQSLLFMSTHTESDQKEDYYKTLGVPRNASQKEIKKAYYEVSWQKNIILTEMKEIQMQPNSSPRSERPMR</sequence>
<dbReference type="EMBL" id="CASHTH010004480">
    <property type="protein sequence ID" value="CAI8057914.1"/>
    <property type="molecule type" value="Genomic_DNA"/>
</dbReference>
<dbReference type="Gene3D" id="1.10.287.110">
    <property type="entry name" value="DnaJ domain"/>
    <property type="match status" value="1"/>
</dbReference>
<keyword evidence="1" id="KW-0143">Chaperone</keyword>
<protein>
    <submittedName>
        <fullName evidence="3">DnaJ homolog subfamily A member 3, mitochondrial</fullName>
    </submittedName>
</protein>
<name>A0AA35U129_GEOBA</name>